<accession>A0A812KEF5</accession>
<feature type="compositionally biased region" description="Basic and acidic residues" evidence="7">
    <location>
        <begin position="1084"/>
        <end position="1108"/>
    </location>
</feature>
<dbReference type="Gene3D" id="3.40.140.10">
    <property type="entry name" value="Cytidine Deaminase, domain 2"/>
    <property type="match status" value="1"/>
</dbReference>
<dbReference type="GO" id="GO:0005524">
    <property type="term" value="F:ATP binding"/>
    <property type="evidence" value="ECO:0007669"/>
    <property type="project" value="UniProtKB-KW"/>
</dbReference>
<feature type="region of interest" description="Disordered" evidence="7">
    <location>
        <begin position="1580"/>
        <end position="1609"/>
    </location>
</feature>
<dbReference type="CDD" id="cd22744">
    <property type="entry name" value="OTU"/>
    <property type="match status" value="1"/>
</dbReference>
<organism evidence="9 10">
    <name type="scientific">Symbiodinium pilosum</name>
    <name type="common">Dinoflagellate</name>
    <dbReference type="NCBI Taxonomy" id="2952"/>
    <lineage>
        <taxon>Eukaryota</taxon>
        <taxon>Sar</taxon>
        <taxon>Alveolata</taxon>
        <taxon>Dinophyceae</taxon>
        <taxon>Suessiales</taxon>
        <taxon>Symbiodiniaceae</taxon>
        <taxon>Symbiodinium</taxon>
    </lineage>
</organism>
<comment type="subcellular location">
    <subcellularLocation>
        <location evidence="1">Cytoplasm</location>
    </subcellularLocation>
</comment>
<dbReference type="InterPro" id="IPR003323">
    <property type="entry name" value="OTU_dom"/>
</dbReference>
<dbReference type="FunFam" id="3.30.565.10:FF:000204">
    <property type="entry name" value="Heat shock protein HSP 90-beta"/>
    <property type="match status" value="1"/>
</dbReference>
<dbReference type="FunFam" id="3.40.50.11260:FF:000001">
    <property type="entry name" value="Heat shock protein 90 alpha"/>
    <property type="match status" value="1"/>
</dbReference>
<dbReference type="FunFam" id="1.20.80.40:FF:000001">
    <property type="entry name" value="Pre-mRNA-processing-splicing factor 8"/>
    <property type="match status" value="1"/>
</dbReference>
<evidence type="ECO:0000256" key="3">
    <source>
        <dbReference type="ARBA" id="ARBA00022490"/>
    </source>
</evidence>
<dbReference type="PRINTS" id="PR00775">
    <property type="entry name" value="HEATSHOCK90"/>
</dbReference>
<reference evidence="9" key="1">
    <citation type="submission" date="2021-02" db="EMBL/GenBank/DDBJ databases">
        <authorList>
            <person name="Dougan E. K."/>
            <person name="Rhodes N."/>
            <person name="Thang M."/>
            <person name="Chan C."/>
        </authorList>
    </citation>
    <scope>NUCLEOTIDE SEQUENCE</scope>
</reference>
<dbReference type="SMART" id="SM00232">
    <property type="entry name" value="JAB_MPN"/>
    <property type="match status" value="1"/>
</dbReference>
<evidence type="ECO:0000313" key="9">
    <source>
        <dbReference type="EMBL" id="CAE7222210.1"/>
    </source>
</evidence>
<dbReference type="Gene3D" id="3.90.70.80">
    <property type="match status" value="1"/>
</dbReference>
<dbReference type="FunFam" id="3.40.140.10:FF:000002">
    <property type="entry name" value="Pre-mRNA-processing-splicing factor 8"/>
    <property type="match status" value="1"/>
</dbReference>
<dbReference type="InterPro" id="IPR036890">
    <property type="entry name" value="HATPase_C_sf"/>
</dbReference>
<evidence type="ECO:0000256" key="6">
    <source>
        <dbReference type="ARBA" id="ARBA00023186"/>
    </source>
</evidence>
<dbReference type="Gene3D" id="1.20.120.790">
    <property type="entry name" value="Heat shock protein 90, C-terminal domain"/>
    <property type="match status" value="1"/>
</dbReference>
<dbReference type="PROSITE" id="PS00298">
    <property type="entry name" value="HSP90"/>
    <property type="match status" value="1"/>
</dbReference>
<feature type="compositionally biased region" description="Basic and acidic residues" evidence="7">
    <location>
        <begin position="1581"/>
        <end position="1596"/>
    </location>
</feature>
<keyword evidence="10" id="KW-1185">Reference proteome</keyword>
<dbReference type="SMART" id="SM00387">
    <property type="entry name" value="HATPase_c"/>
    <property type="match status" value="1"/>
</dbReference>
<dbReference type="InterPro" id="IPR000555">
    <property type="entry name" value="JAMM/MPN+_dom"/>
</dbReference>
<comment type="caution">
    <text evidence="9">The sequence shown here is derived from an EMBL/GenBank/DDBJ whole genome shotgun (WGS) entry which is preliminary data.</text>
</comment>
<evidence type="ECO:0000256" key="7">
    <source>
        <dbReference type="SAM" id="MobiDB-lite"/>
    </source>
</evidence>
<dbReference type="GO" id="GO:0140662">
    <property type="term" value="F:ATP-dependent protein folding chaperone"/>
    <property type="evidence" value="ECO:0007669"/>
    <property type="project" value="InterPro"/>
</dbReference>
<dbReference type="Gene3D" id="3.30.565.10">
    <property type="entry name" value="Histidine kinase-like ATPase, C-terminal domain"/>
    <property type="match status" value="1"/>
</dbReference>
<keyword evidence="6" id="KW-0143">Chaperone</keyword>
<dbReference type="PROSITE" id="PS50249">
    <property type="entry name" value="MPN"/>
    <property type="match status" value="1"/>
</dbReference>
<evidence type="ECO:0000256" key="4">
    <source>
        <dbReference type="ARBA" id="ARBA00022741"/>
    </source>
</evidence>
<dbReference type="Gene3D" id="3.40.50.11260">
    <property type="match status" value="1"/>
</dbReference>
<evidence type="ECO:0000313" key="10">
    <source>
        <dbReference type="Proteomes" id="UP000649617"/>
    </source>
</evidence>
<feature type="domain" description="MPN" evidence="8">
    <location>
        <begin position="207"/>
        <end position="337"/>
    </location>
</feature>
<dbReference type="GO" id="GO:0016887">
    <property type="term" value="F:ATP hydrolysis activity"/>
    <property type="evidence" value="ECO:0007669"/>
    <property type="project" value="InterPro"/>
</dbReference>
<dbReference type="Gene3D" id="3.30.420.230">
    <property type="match status" value="1"/>
</dbReference>
<dbReference type="SUPFAM" id="SSF55874">
    <property type="entry name" value="ATPase domain of HSP90 chaperone/DNA topoisomerase II/histidine kinase"/>
    <property type="match status" value="1"/>
</dbReference>
<dbReference type="InterPro" id="IPR019805">
    <property type="entry name" value="Heat_shock_protein_90_CS"/>
</dbReference>
<dbReference type="Proteomes" id="UP000649617">
    <property type="component" value="Unassembled WGS sequence"/>
</dbReference>
<dbReference type="Pfam" id="PF13589">
    <property type="entry name" value="HATPase_c_3"/>
    <property type="match status" value="1"/>
</dbReference>
<dbReference type="InterPro" id="IPR043173">
    <property type="entry name" value="Prp8_domainIV_fingers"/>
</dbReference>
<dbReference type="SUPFAM" id="SSF54211">
    <property type="entry name" value="Ribosomal protein S5 domain 2-like"/>
    <property type="match status" value="1"/>
</dbReference>
<dbReference type="FunFam" id="3.30.230.80:FF:000011">
    <property type="entry name" value="Heat shock protein"/>
    <property type="match status" value="1"/>
</dbReference>
<dbReference type="InterPro" id="IPR012337">
    <property type="entry name" value="RNaseH-like_sf"/>
</dbReference>
<name>A0A812KEF5_SYMPI</name>
<dbReference type="Pfam" id="PF12134">
    <property type="entry name" value="PRP8_domainIV"/>
    <property type="match status" value="1"/>
</dbReference>
<dbReference type="HAMAP" id="MF_00505">
    <property type="entry name" value="HSP90"/>
    <property type="match status" value="1"/>
</dbReference>
<dbReference type="SUPFAM" id="SSF110942">
    <property type="entry name" value="HSP90 C-terminal domain"/>
    <property type="match status" value="1"/>
</dbReference>
<dbReference type="InterPro" id="IPR001404">
    <property type="entry name" value="Hsp90_fam"/>
</dbReference>
<evidence type="ECO:0000259" key="8">
    <source>
        <dbReference type="PROSITE" id="PS50249"/>
    </source>
</evidence>
<dbReference type="SUPFAM" id="SSF54001">
    <property type="entry name" value="Cysteine proteinases"/>
    <property type="match status" value="1"/>
</dbReference>
<dbReference type="Pfam" id="PF02338">
    <property type="entry name" value="OTU"/>
    <property type="match status" value="1"/>
</dbReference>
<dbReference type="CDD" id="cd08056">
    <property type="entry name" value="MPN_PRP8"/>
    <property type="match status" value="1"/>
</dbReference>
<dbReference type="InterPro" id="IPR020575">
    <property type="entry name" value="Hsp90_N"/>
</dbReference>
<dbReference type="InterPro" id="IPR037196">
    <property type="entry name" value="HSP90_C"/>
</dbReference>
<keyword evidence="5" id="KW-0067">ATP-binding</keyword>
<dbReference type="GO" id="GO:0008237">
    <property type="term" value="F:metallopeptidase activity"/>
    <property type="evidence" value="ECO:0007669"/>
    <property type="project" value="InterPro"/>
</dbReference>
<dbReference type="CDD" id="cd16927">
    <property type="entry name" value="HATPase_Hsp90-like"/>
    <property type="match status" value="1"/>
</dbReference>
<dbReference type="Pfam" id="PF00183">
    <property type="entry name" value="HSP90"/>
    <property type="match status" value="2"/>
</dbReference>
<sequence length="2090" mass="234815">MKIEKFGDLILKATQPEMVLFNLYDDWLKSISSYTAFSRMILILRALHVNPDRTKVILKPDKTTVTQPHHVWPSLTDDEWIHVEVQLKDLILADYGKKNNVNVASLTQSEIRDIILGMEIAPPSIQRQQIADLEKQGKEMSQITTITSKTTNVHGEEMIVTTGSPYEQQTFASRTEWRVRAISASSLHLRTNHLYVNSEDIRETGYTYVMPKNILKTFICISDLRTQIAAYLYGISPPDNPQVKEIRCMVMVPQVGTHSNVTLPQQLPDHDHLRDLEPLGWIHTQPNEQPHLSPQDVTFHARMLADNKTWLADQTIIITCSFTPGLIINTFYSNKEIFLRELISNASDALDKIRYESITDPDKIEVIIPDKTNSTLTIEDSGIGMTKNELINNLGTIAKSGTKAFMEAMAAGGDISMIGQFGVGFYSAYLVSDKVRVVSKHNDDEQYIWETWCCFESGAGGSFTVQKDTELVHGEIKRGTKIICYLKEDQSEFLEERRLKDLVKKHSEFIGFPIELYVEKSKEKEVTDSEEEEEEKKDEKEGDEPKIEEVDEEKEKEEKKKKTKKVKEVSHEWEQLNKNKPLWMRKSEDVTNEEYASFYKSLSNDWEDHLAVKHFSVEGQLEFRALLFVPRRAPFDLFETKKKRNNIKLYVRRVFIMDDCEELMPEWLNFVKGVVDSEDLKFYEQFGKCLKLGVHEDSTNRTKVAELLRYHTSKSGDEQISLKEYVDRMKEGQNDIFYITGESIAAVSSSPFLETLRKKGIEVLYMIDPIDEYSVQQLKEFDGKKLKSTTKEGLDIEDEDEKKKLEEMKAEFEPLTKLMKEVLGDKVEKVIVSSRMADSPCVLTTSEYGWSANMERIMKAQALRDNSMTSYMVSKKTMEVNPKHSIMAELKKKAAADKSLHEDASCVRWAAHSAQADPDPGGTRFLTVVFALRCNVVVSDQDLDPYVGVRIGEAKNPGPSAYGSYRTRQNREDGADADIPSPSFPAIFDGDFKGQIMTMIQTMVKEAIREAISSMFGTSSLPSAFGQGSSGCGNATTPNLSKDEIGPLSQEPLPGKGKGKGLTEAPSTDVGHGPKAGKGKRWYRQKDADKGKGKMGKSDGKGHSDQHFTDVAAPAAPSKGSGKGKSKGQKGKSDDLGWTMVRWKVRPTDLCFDKVFFDEEKLSTHLDLEEGPALAQADDEKTLTDLYAILKGGCDKRSLLVFTGPCGPALEEIQLRNPVKTKYLPGTLRGQTRLRRCWVVGFNPGDPDFELTMAPEAEAVCAPKPQQRYNAADTVVLRVAAAMRYLEPDHWKRVRGAPAAALREWIARADSKLLLAIRDTWGWQAMDESQVSGLIRVSPSVARALLARGGELLGGLVWFFTPLDWAKLYLQAPINLYQKPDEGENDIYYLKRMTSASSNLGIHLGFRDLAIRVEASDPRNVPRVTSWTLRNVPREWHTEELEVLLQNAGFTDVAFETKLPGKMGSTWGFRALRTDMRDFIPISVAASEDSFAFTLEATRYKRPAPQRLTSKITTGVKHSFTAWTFQDALSNAKVKPGPKLKKSAKLPETPAPAAADQAEDKDNAEIMDIDQDGDLALATAGKRDAPDSEPSEDTRPTAKSRTFPLPAGAEVVSNGGKGNCLPEAVAQCLTHSSGKTRSHRQVRKAMVKWMRETSSALEGKWDKRNIHDQPASGTFSDYLDQLENVGAWCGNLELYSLAKGLPLNLLVLDFDTGNHYKFPAATDSDPFCVLKFAAKHYEWVKCDPASLVHFWQGAQIGASYGGRGGAFMDLSDCESSRPSSKRKIHLSSAASSCPRMELSLAATTTGVKQRGQQHQSASSRRVTADSSRRPSLQESNNDQEDVDVVLDFSSTAEVEPWHCPLCPFIAHKETRRLTYQARWAHNRKFHPGVQAGIRIKPNLPIIRPVGNSSVALGWKCPFCDHGVPQAEWQAATRVARQTVSPAHRAVHHPHITMRNWVRRLRQSQKRLAQQRSKARAISFNRAIAREAVAPTSKDCVRFLWPWWSPAKARVAFRRAWQCCVCLRAFQNKSEFRNHRCDDPCHRKAAFRAARLAKLKQLRPLFNKDPDFSRAEADNIWANAAKAFRGIALTP</sequence>
<dbReference type="InterPro" id="IPR003594">
    <property type="entry name" value="HATPase_dom"/>
</dbReference>
<dbReference type="EMBL" id="CAJNIZ010003410">
    <property type="protein sequence ID" value="CAE7222210.1"/>
    <property type="molecule type" value="Genomic_DNA"/>
</dbReference>
<dbReference type="InterPro" id="IPR038765">
    <property type="entry name" value="Papain-like_cys_pep_sf"/>
</dbReference>
<dbReference type="InterPro" id="IPR043172">
    <property type="entry name" value="Prp8_domainIV_palm"/>
</dbReference>
<dbReference type="GO" id="GO:0005737">
    <property type="term" value="C:cytoplasm"/>
    <property type="evidence" value="ECO:0007669"/>
    <property type="project" value="UniProtKB-SubCell"/>
</dbReference>
<dbReference type="Pfam" id="PF01398">
    <property type="entry name" value="JAB"/>
    <property type="match status" value="1"/>
</dbReference>
<dbReference type="OrthoDB" id="28737at2759"/>
<comment type="similarity">
    <text evidence="2">Belongs to the heat shock protein 90 family.</text>
</comment>
<feature type="region of interest" description="Disordered" evidence="7">
    <location>
        <begin position="1534"/>
        <end position="1560"/>
    </location>
</feature>
<dbReference type="InterPro" id="IPR020568">
    <property type="entry name" value="Ribosomal_Su5_D2-typ_SF"/>
</dbReference>
<feature type="region of interest" description="Disordered" evidence="7">
    <location>
        <begin position="1025"/>
        <end position="1133"/>
    </location>
</feature>
<feature type="compositionally biased region" description="Polar residues" evidence="7">
    <location>
        <begin position="1804"/>
        <end position="1821"/>
    </location>
</feature>
<gene>
    <name evidence="9" type="ORF">SPIL2461_LOCUS2976</name>
</gene>
<keyword evidence="3" id="KW-0963">Cytoplasm</keyword>
<dbReference type="PANTHER" id="PTHR11528">
    <property type="entry name" value="HEAT SHOCK PROTEIN 90 FAMILY MEMBER"/>
    <property type="match status" value="1"/>
</dbReference>
<dbReference type="InterPro" id="IPR021983">
    <property type="entry name" value="PRP8_domainIV"/>
</dbReference>
<evidence type="ECO:0000256" key="5">
    <source>
        <dbReference type="ARBA" id="ARBA00022840"/>
    </source>
</evidence>
<dbReference type="InterPro" id="IPR037518">
    <property type="entry name" value="MPN"/>
</dbReference>
<feature type="region of interest" description="Disordered" evidence="7">
    <location>
        <begin position="523"/>
        <end position="564"/>
    </location>
</feature>
<dbReference type="Gene3D" id="3.30.230.80">
    <property type="match status" value="1"/>
</dbReference>
<dbReference type="Gene3D" id="1.20.80.40">
    <property type="match status" value="1"/>
</dbReference>
<evidence type="ECO:0000256" key="2">
    <source>
        <dbReference type="ARBA" id="ARBA00008239"/>
    </source>
</evidence>
<feature type="region of interest" description="Disordered" evidence="7">
    <location>
        <begin position="1804"/>
        <end position="1840"/>
    </location>
</feature>
<dbReference type="FunFam" id="1.20.120.790:FF:000001">
    <property type="entry name" value="Heat shock protein 90 alpha"/>
    <property type="match status" value="1"/>
</dbReference>
<protein>
    <recommendedName>
        <fullName evidence="8">MPN domain-containing protein</fullName>
    </recommendedName>
</protein>
<dbReference type="GO" id="GO:0051082">
    <property type="term" value="F:unfolded protein binding"/>
    <property type="evidence" value="ECO:0007669"/>
    <property type="project" value="InterPro"/>
</dbReference>
<keyword evidence="4" id="KW-0547">Nucleotide-binding</keyword>
<proteinExistence type="inferred from homology"/>
<evidence type="ECO:0000256" key="1">
    <source>
        <dbReference type="ARBA" id="ARBA00004496"/>
    </source>
</evidence>
<dbReference type="SUPFAM" id="SSF53098">
    <property type="entry name" value="Ribonuclease H-like"/>
    <property type="match status" value="1"/>
</dbReference>
<feature type="compositionally biased region" description="Basic and acidic residues" evidence="7">
    <location>
        <begin position="537"/>
        <end position="548"/>
    </location>
</feature>